<dbReference type="AlphaFoldDB" id="A0A5A7P173"/>
<evidence type="ECO:0000313" key="2">
    <source>
        <dbReference type="Proteomes" id="UP000325081"/>
    </source>
</evidence>
<dbReference type="EMBL" id="BKCP01001113">
    <property type="protein sequence ID" value="GER26509.1"/>
    <property type="molecule type" value="Genomic_DNA"/>
</dbReference>
<proteinExistence type="predicted"/>
<accession>A0A5A7P173</accession>
<evidence type="ECO:0000313" key="1">
    <source>
        <dbReference type="EMBL" id="GER26509.1"/>
    </source>
</evidence>
<dbReference type="InterPro" id="IPR038765">
    <property type="entry name" value="Papain-like_cys_pep_sf"/>
</dbReference>
<feature type="non-terminal residue" evidence="1">
    <location>
        <position position="1"/>
    </location>
</feature>
<comment type="caution">
    <text evidence="1">The sequence shown here is derived from an EMBL/GenBank/DDBJ whole genome shotgun (WGS) entry which is preliminary data.</text>
</comment>
<sequence>FLFPGISDLTQIEAKRGKSVVDASATHDQCFCDDAGRFSTVDGPASAFNPRIRHYLQDHGVTYEDKYGPRIDWDFERFRRFSSRSDLHRLQRDQVSSGDVRLNAKGTVRKHLCVLTGFGRPYYEILNSWGEHWAGNGFAHIGPAMDSGEYRRKNCIRFRSNRVLGIA</sequence>
<dbReference type="GO" id="GO:0006508">
    <property type="term" value="P:proteolysis"/>
    <property type="evidence" value="ECO:0007669"/>
    <property type="project" value="UniProtKB-KW"/>
</dbReference>
<gene>
    <name evidence="1" type="ORF">STAS_02162</name>
</gene>
<reference evidence="2" key="1">
    <citation type="journal article" date="2019" name="Curr. Biol.">
        <title>Genome Sequence of Striga asiatica Provides Insight into the Evolution of Plant Parasitism.</title>
        <authorList>
            <person name="Yoshida S."/>
            <person name="Kim S."/>
            <person name="Wafula E.K."/>
            <person name="Tanskanen J."/>
            <person name="Kim Y.M."/>
            <person name="Honaas L."/>
            <person name="Yang Z."/>
            <person name="Spallek T."/>
            <person name="Conn C.E."/>
            <person name="Ichihashi Y."/>
            <person name="Cheong K."/>
            <person name="Cui S."/>
            <person name="Der J.P."/>
            <person name="Gundlach H."/>
            <person name="Jiao Y."/>
            <person name="Hori C."/>
            <person name="Ishida J.K."/>
            <person name="Kasahara H."/>
            <person name="Kiba T."/>
            <person name="Kim M.S."/>
            <person name="Koo N."/>
            <person name="Laohavisit A."/>
            <person name="Lee Y.H."/>
            <person name="Lumba S."/>
            <person name="McCourt P."/>
            <person name="Mortimer J.C."/>
            <person name="Mutuku J.M."/>
            <person name="Nomura T."/>
            <person name="Sasaki-Sekimoto Y."/>
            <person name="Seto Y."/>
            <person name="Wang Y."/>
            <person name="Wakatake T."/>
            <person name="Sakakibara H."/>
            <person name="Demura T."/>
            <person name="Yamaguchi S."/>
            <person name="Yoneyama K."/>
            <person name="Manabe R.I."/>
            <person name="Nelson D.C."/>
            <person name="Schulman A.H."/>
            <person name="Timko M.P."/>
            <person name="dePamphilis C.W."/>
            <person name="Choi D."/>
            <person name="Shirasu K."/>
        </authorList>
    </citation>
    <scope>NUCLEOTIDE SEQUENCE [LARGE SCALE GENOMIC DNA]</scope>
    <source>
        <strain evidence="2">cv. UVA1</strain>
    </source>
</reference>
<organism evidence="1 2">
    <name type="scientific">Striga asiatica</name>
    <name type="common">Asiatic witchweed</name>
    <name type="synonym">Buchnera asiatica</name>
    <dbReference type="NCBI Taxonomy" id="4170"/>
    <lineage>
        <taxon>Eukaryota</taxon>
        <taxon>Viridiplantae</taxon>
        <taxon>Streptophyta</taxon>
        <taxon>Embryophyta</taxon>
        <taxon>Tracheophyta</taxon>
        <taxon>Spermatophyta</taxon>
        <taxon>Magnoliopsida</taxon>
        <taxon>eudicotyledons</taxon>
        <taxon>Gunneridae</taxon>
        <taxon>Pentapetalae</taxon>
        <taxon>asterids</taxon>
        <taxon>lamiids</taxon>
        <taxon>Lamiales</taxon>
        <taxon>Orobanchaceae</taxon>
        <taxon>Buchnereae</taxon>
        <taxon>Striga</taxon>
    </lineage>
</organism>
<dbReference type="Gene3D" id="3.90.70.10">
    <property type="entry name" value="Cysteine proteinases"/>
    <property type="match status" value="1"/>
</dbReference>
<keyword evidence="1" id="KW-0645">Protease</keyword>
<protein>
    <submittedName>
        <fullName evidence="1">Cysteine protease</fullName>
    </submittedName>
</protein>
<name>A0A5A7P173_STRAF</name>
<dbReference type="Proteomes" id="UP000325081">
    <property type="component" value="Unassembled WGS sequence"/>
</dbReference>
<keyword evidence="2" id="KW-1185">Reference proteome</keyword>
<dbReference type="SUPFAM" id="SSF54001">
    <property type="entry name" value="Cysteine proteinases"/>
    <property type="match status" value="1"/>
</dbReference>
<keyword evidence="1" id="KW-0378">Hydrolase</keyword>
<dbReference type="GO" id="GO:0008233">
    <property type="term" value="F:peptidase activity"/>
    <property type="evidence" value="ECO:0007669"/>
    <property type="project" value="UniProtKB-KW"/>
</dbReference>